<keyword evidence="1" id="KW-0614">Plasmid</keyword>
<gene>
    <name evidence="1" type="ORF">C0216_30910</name>
</gene>
<name>A0A344UAJ6_9ACTN</name>
<accession>A0A344UAJ6</accession>
<proteinExistence type="predicted"/>
<dbReference type="RefSeq" id="WP_114059081.1">
    <property type="nucleotide sequence ID" value="NZ_CP030863.1"/>
</dbReference>
<reference evidence="1 2" key="1">
    <citation type="submission" date="2018-01" db="EMBL/GenBank/DDBJ databases">
        <title>Draft genome Sequence of streptomyces globosus LZH-48.</title>
        <authorList>
            <person name="Ran K."/>
            <person name="Li Z."/>
            <person name="Wei S."/>
            <person name="Dong R."/>
        </authorList>
    </citation>
    <scope>NUCLEOTIDE SEQUENCE [LARGE SCALE GENOMIC DNA]</scope>
    <source>
        <strain evidence="1 2">LZH-48</strain>
        <plasmid evidence="1 2">unnamed1</plasmid>
    </source>
</reference>
<dbReference type="Proteomes" id="UP000252004">
    <property type="component" value="Plasmid unnamed1"/>
</dbReference>
<keyword evidence="2" id="KW-1185">Reference proteome</keyword>
<sequence>MHAFSEPATAKGKAVSFQRDDFVLYRDPERFWRGEPNHTFVCRISRVNTYVSGGVRYALLPVQGGFVNDAQSEYMRLLPPADAMRDIDTAPLNTAGAADEMTAAAMAWLTQQHETANRRPELPASD</sequence>
<geneLocation type="plasmid" evidence="1 2">
    <name>unnamed1</name>
</geneLocation>
<evidence type="ECO:0000313" key="2">
    <source>
        <dbReference type="Proteomes" id="UP000252004"/>
    </source>
</evidence>
<organism evidence="1 2">
    <name type="scientific">Streptomyces globosus</name>
    <dbReference type="NCBI Taxonomy" id="68209"/>
    <lineage>
        <taxon>Bacteria</taxon>
        <taxon>Bacillati</taxon>
        <taxon>Actinomycetota</taxon>
        <taxon>Actinomycetes</taxon>
        <taxon>Kitasatosporales</taxon>
        <taxon>Streptomycetaceae</taxon>
        <taxon>Streptomyces</taxon>
    </lineage>
</organism>
<dbReference type="EMBL" id="CP030863">
    <property type="protein sequence ID" value="AXE27917.1"/>
    <property type="molecule type" value="Genomic_DNA"/>
</dbReference>
<dbReference type="KEGG" id="sgz:C0216_30910"/>
<evidence type="ECO:0000313" key="1">
    <source>
        <dbReference type="EMBL" id="AXE27917.1"/>
    </source>
</evidence>
<dbReference type="AlphaFoldDB" id="A0A344UAJ6"/>
<protein>
    <submittedName>
        <fullName evidence="1">Uncharacterized protein</fullName>
    </submittedName>
</protein>
<dbReference type="OrthoDB" id="4332134at2"/>